<protein>
    <recommendedName>
        <fullName evidence="5">Protein FAM72</fullName>
    </recommendedName>
</protein>
<name>A0A9P3H5N8_9FUNG</name>
<feature type="region of interest" description="Disordered" evidence="2">
    <location>
        <begin position="613"/>
        <end position="691"/>
    </location>
</feature>
<dbReference type="PANTHER" id="PTHR31841">
    <property type="entry name" value="PROTEIN FAM72A-RELATED"/>
    <property type="match status" value="1"/>
</dbReference>
<feature type="compositionally biased region" description="Acidic residues" evidence="2">
    <location>
        <begin position="374"/>
        <end position="385"/>
    </location>
</feature>
<feature type="region of interest" description="Disordered" evidence="2">
    <location>
        <begin position="68"/>
        <end position="102"/>
    </location>
</feature>
<feature type="compositionally biased region" description="Polar residues" evidence="2">
    <location>
        <begin position="613"/>
        <end position="628"/>
    </location>
</feature>
<dbReference type="GO" id="GO:0005829">
    <property type="term" value="C:cytosol"/>
    <property type="evidence" value="ECO:0007669"/>
    <property type="project" value="TreeGrafter"/>
</dbReference>
<dbReference type="InterPro" id="IPR026768">
    <property type="entry name" value="YPEH2ZP"/>
</dbReference>
<comment type="similarity">
    <text evidence="1">Belongs to the FAM72 family.</text>
</comment>
<dbReference type="EMBL" id="BQFW01000004">
    <property type="protein sequence ID" value="GJJ70474.1"/>
    <property type="molecule type" value="Genomic_DNA"/>
</dbReference>
<feature type="region of interest" description="Disordered" evidence="2">
    <location>
        <begin position="277"/>
        <end position="303"/>
    </location>
</feature>
<evidence type="ECO:0000313" key="4">
    <source>
        <dbReference type="Proteomes" id="UP000827284"/>
    </source>
</evidence>
<evidence type="ECO:0000256" key="1">
    <source>
        <dbReference type="ARBA" id="ARBA00006888"/>
    </source>
</evidence>
<dbReference type="Pfam" id="PF14976">
    <property type="entry name" value="YPEH2ZP"/>
    <property type="match status" value="1"/>
</dbReference>
<gene>
    <name evidence="3" type="ORF">EMPS_02823</name>
</gene>
<sequence length="771" mass="83635">MPHSIRDFYLHRNPNNYAPSYSVGPATSTSTGIPRGYSSSFNTSYNFNPADLPSYSYTNRFLQRTSVAPASTSTATSSTNSSTAANSGPPRMPQYPPPQHQHYANVTASTGTTTNIPGTGYTGYSSTYQGGGNSDRYNASYSSYSSVNGAGSGTGGHTQSKIVCRMDCRHCSAVVCLRGMKAMLLADTKVELYSTDHPPGSVQLIDKDYTTSNCKCRIRDVACKVCGNVIGYHITQPCQQCLKAPNNGHFWMFHTDGVVGQERLSMDLKKLVEELVRGPVNPTPPEPTMTPPMISGTLAPGVAPDAATTRLTSVSRLQRLQRQQQRQTDSVEAMLSSRVLTTSPAPATPTPSSSSSVINMPMGRHITSSPSPESADDEQQGDEQGFESRHGLGRYAASSTSKAASVLATLTLSQFLQPMKWENLPNPDLDIDLDPNIMGGEPLFADQWTDLVLRYAEAAAVNLSLALDQEEETNRFMDEVMQEQEERRKLLTKRDGQSVGGNDKYEVDEDENVDDDDVDEVIELIPEMGEDSAFLTTTIIELDGAQSEEPTTSSSRREIITERNGAMDLEILIDRVDDIVLNSQSGTTTTVITMPADDKEEDLTMDIDALHPSSQRGRTLGQHQQESDPGSVASTSATAAAQIREHTNNQQPGQQRTGRRDRDRAHARSASFGSHLRLGDQNPNTDRTRARSNSIGSLIRLGRSIDLSAVSLEGTNPIVGSEEEMSPPAFALTAAMMAHAAAKAAATDADAASSNLLYGRRTRRDYDSMCR</sequence>
<organism evidence="3 4">
    <name type="scientific">Entomortierella parvispora</name>
    <dbReference type="NCBI Taxonomy" id="205924"/>
    <lineage>
        <taxon>Eukaryota</taxon>
        <taxon>Fungi</taxon>
        <taxon>Fungi incertae sedis</taxon>
        <taxon>Mucoromycota</taxon>
        <taxon>Mortierellomycotina</taxon>
        <taxon>Mortierellomycetes</taxon>
        <taxon>Mortierellales</taxon>
        <taxon>Mortierellaceae</taxon>
        <taxon>Entomortierella</taxon>
    </lineage>
</organism>
<dbReference type="PANTHER" id="PTHR31841:SF1">
    <property type="entry name" value="PROTEIN FAM72A-RELATED"/>
    <property type="match status" value="1"/>
</dbReference>
<feature type="region of interest" description="Disordered" evidence="2">
    <location>
        <begin position="318"/>
        <end position="387"/>
    </location>
</feature>
<reference evidence="3" key="1">
    <citation type="submission" date="2021-11" db="EMBL/GenBank/DDBJ databases">
        <authorList>
            <person name="Herlambang A."/>
            <person name="Guo Y."/>
            <person name="Takashima Y."/>
            <person name="Nishizawa T."/>
        </authorList>
    </citation>
    <scope>NUCLEOTIDE SEQUENCE</scope>
    <source>
        <strain evidence="3">E1425</strain>
    </source>
</reference>
<dbReference type="OrthoDB" id="2526683at2759"/>
<feature type="compositionally biased region" description="Low complexity" evidence="2">
    <location>
        <begin position="341"/>
        <end position="356"/>
    </location>
</feature>
<feature type="region of interest" description="Disordered" evidence="2">
    <location>
        <begin position="489"/>
        <end position="511"/>
    </location>
</feature>
<reference evidence="3" key="2">
    <citation type="journal article" date="2022" name="Microbiol. Resour. Announc.">
        <title>Whole-Genome Sequence of Entomortierella parvispora E1425, a Mucoromycotan Fungus Associated with Burkholderiaceae-Related Endosymbiotic Bacteria.</title>
        <authorList>
            <person name="Herlambang A."/>
            <person name="Guo Y."/>
            <person name="Takashima Y."/>
            <person name="Narisawa K."/>
            <person name="Ohta H."/>
            <person name="Nishizawa T."/>
        </authorList>
    </citation>
    <scope>NUCLEOTIDE SEQUENCE</scope>
    <source>
        <strain evidence="3">E1425</strain>
    </source>
</reference>
<feature type="compositionally biased region" description="Low complexity" evidence="2">
    <location>
        <begin position="318"/>
        <end position="327"/>
    </location>
</feature>
<keyword evidence="4" id="KW-1185">Reference proteome</keyword>
<proteinExistence type="inferred from homology"/>
<evidence type="ECO:0000256" key="2">
    <source>
        <dbReference type="SAM" id="MobiDB-lite"/>
    </source>
</evidence>
<feature type="compositionally biased region" description="Pro residues" evidence="2">
    <location>
        <begin position="281"/>
        <end position="290"/>
    </location>
</feature>
<accession>A0A9P3H5N8</accession>
<feature type="compositionally biased region" description="Low complexity" evidence="2">
    <location>
        <begin position="68"/>
        <end position="89"/>
    </location>
</feature>
<feature type="compositionally biased region" description="Polar residues" evidence="2">
    <location>
        <begin position="681"/>
        <end position="691"/>
    </location>
</feature>
<evidence type="ECO:0000313" key="3">
    <source>
        <dbReference type="EMBL" id="GJJ70474.1"/>
    </source>
</evidence>
<dbReference type="Proteomes" id="UP000827284">
    <property type="component" value="Unassembled WGS sequence"/>
</dbReference>
<dbReference type="AlphaFoldDB" id="A0A9P3H5N8"/>
<comment type="caution">
    <text evidence="3">The sequence shown here is derived from an EMBL/GenBank/DDBJ whole genome shotgun (WGS) entry which is preliminary data.</text>
</comment>
<feature type="compositionally biased region" description="Pro residues" evidence="2">
    <location>
        <begin position="90"/>
        <end position="99"/>
    </location>
</feature>
<evidence type="ECO:0008006" key="5">
    <source>
        <dbReference type="Google" id="ProtNLM"/>
    </source>
</evidence>